<dbReference type="OrthoDB" id="6077919at2759"/>
<organism evidence="2 3">
    <name type="scientific">Ladona fulva</name>
    <name type="common">Scarce chaser dragonfly</name>
    <name type="synonym">Libellula fulva</name>
    <dbReference type="NCBI Taxonomy" id="123851"/>
    <lineage>
        <taxon>Eukaryota</taxon>
        <taxon>Metazoa</taxon>
        <taxon>Ecdysozoa</taxon>
        <taxon>Arthropoda</taxon>
        <taxon>Hexapoda</taxon>
        <taxon>Insecta</taxon>
        <taxon>Pterygota</taxon>
        <taxon>Palaeoptera</taxon>
        <taxon>Odonata</taxon>
        <taxon>Epiprocta</taxon>
        <taxon>Anisoptera</taxon>
        <taxon>Libelluloidea</taxon>
        <taxon>Libellulidae</taxon>
        <taxon>Ladona</taxon>
    </lineage>
</organism>
<gene>
    <name evidence="2" type="ORF">J437_LFUL016672</name>
</gene>
<evidence type="ECO:0000313" key="3">
    <source>
        <dbReference type="Proteomes" id="UP000792457"/>
    </source>
</evidence>
<evidence type="ECO:0000256" key="1">
    <source>
        <dbReference type="SAM" id="Phobius"/>
    </source>
</evidence>
<evidence type="ECO:0008006" key="4">
    <source>
        <dbReference type="Google" id="ProtNLM"/>
    </source>
</evidence>
<keyword evidence="1" id="KW-0812">Transmembrane</keyword>
<reference evidence="2" key="1">
    <citation type="submission" date="2013-04" db="EMBL/GenBank/DDBJ databases">
        <authorList>
            <person name="Qu J."/>
            <person name="Murali S.C."/>
            <person name="Bandaranaike D."/>
            <person name="Bellair M."/>
            <person name="Blankenburg K."/>
            <person name="Chao H."/>
            <person name="Dinh H."/>
            <person name="Doddapaneni H."/>
            <person name="Downs B."/>
            <person name="Dugan-Rocha S."/>
            <person name="Elkadiri S."/>
            <person name="Gnanaolivu R.D."/>
            <person name="Hernandez B."/>
            <person name="Javaid M."/>
            <person name="Jayaseelan J.C."/>
            <person name="Lee S."/>
            <person name="Li M."/>
            <person name="Ming W."/>
            <person name="Munidasa M."/>
            <person name="Muniz J."/>
            <person name="Nguyen L."/>
            <person name="Ongeri F."/>
            <person name="Osuji N."/>
            <person name="Pu L.-L."/>
            <person name="Puazo M."/>
            <person name="Qu C."/>
            <person name="Quiroz J."/>
            <person name="Raj R."/>
            <person name="Weissenberger G."/>
            <person name="Xin Y."/>
            <person name="Zou X."/>
            <person name="Han Y."/>
            <person name="Richards S."/>
            <person name="Worley K."/>
            <person name="Muzny D."/>
            <person name="Gibbs R."/>
        </authorList>
    </citation>
    <scope>NUCLEOTIDE SEQUENCE</scope>
    <source>
        <strain evidence="2">Sampled in the wild</strain>
    </source>
</reference>
<keyword evidence="1" id="KW-0472">Membrane</keyword>
<sequence length="235" mass="27464">MDNRYTSYLLAQELLARKATVVGMIRKNKRENPTSYSNSKAKDINSTLFGAVDTIDQLCINYNVARNCRHWPLVIFYSFMNVLGINAQIVLLFTENPPTIYKSRWLFLKDLAIALVQPIINIQAKLKKFPLILHLHMASSSKGEELKKKLMKKFFIFWRKVTRKVLPQSIWMIYTSTSDSESDEEAGLLKEEEEETNQSRYPYIWSLKEEVHEKFIFSGNPGMKVEMEKDDILKR</sequence>
<proteinExistence type="predicted"/>
<name>A0A8K0KNV2_LADFU</name>
<evidence type="ECO:0000313" key="2">
    <source>
        <dbReference type="EMBL" id="KAG8237734.1"/>
    </source>
</evidence>
<dbReference type="PANTHER" id="PTHR46599:SF6">
    <property type="entry name" value="DUAL SPECIFICITY PHOSPHATASE 26"/>
    <property type="match status" value="1"/>
</dbReference>
<dbReference type="EMBL" id="KZ309219">
    <property type="protein sequence ID" value="KAG8237734.1"/>
    <property type="molecule type" value="Genomic_DNA"/>
</dbReference>
<feature type="transmembrane region" description="Helical" evidence="1">
    <location>
        <begin position="74"/>
        <end position="93"/>
    </location>
</feature>
<keyword evidence="1" id="KW-1133">Transmembrane helix</keyword>
<reference evidence="2" key="2">
    <citation type="submission" date="2017-10" db="EMBL/GenBank/DDBJ databases">
        <title>Ladona fulva Genome sequencing and assembly.</title>
        <authorList>
            <person name="Murali S."/>
            <person name="Richards S."/>
            <person name="Bandaranaike D."/>
            <person name="Bellair M."/>
            <person name="Blankenburg K."/>
            <person name="Chao H."/>
            <person name="Dinh H."/>
            <person name="Doddapaneni H."/>
            <person name="Dugan-Rocha S."/>
            <person name="Elkadiri S."/>
            <person name="Gnanaolivu R."/>
            <person name="Hernandez B."/>
            <person name="Skinner E."/>
            <person name="Javaid M."/>
            <person name="Lee S."/>
            <person name="Li M."/>
            <person name="Ming W."/>
            <person name="Munidasa M."/>
            <person name="Muniz J."/>
            <person name="Nguyen L."/>
            <person name="Hughes D."/>
            <person name="Osuji N."/>
            <person name="Pu L.-L."/>
            <person name="Puazo M."/>
            <person name="Qu C."/>
            <person name="Quiroz J."/>
            <person name="Raj R."/>
            <person name="Weissenberger G."/>
            <person name="Xin Y."/>
            <person name="Zou X."/>
            <person name="Han Y."/>
            <person name="Worley K."/>
            <person name="Muzny D."/>
            <person name="Gibbs R."/>
        </authorList>
    </citation>
    <scope>NUCLEOTIDE SEQUENCE</scope>
    <source>
        <strain evidence="2">Sampled in the wild</strain>
    </source>
</reference>
<keyword evidence="3" id="KW-1185">Reference proteome</keyword>
<dbReference type="PANTHER" id="PTHR46599">
    <property type="entry name" value="PIGGYBAC TRANSPOSABLE ELEMENT-DERIVED PROTEIN 4"/>
    <property type="match status" value="1"/>
</dbReference>
<dbReference type="AlphaFoldDB" id="A0A8K0KNV2"/>
<dbReference type="Proteomes" id="UP000792457">
    <property type="component" value="Unassembled WGS sequence"/>
</dbReference>
<comment type="caution">
    <text evidence="2">The sequence shown here is derived from an EMBL/GenBank/DDBJ whole genome shotgun (WGS) entry which is preliminary data.</text>
</comment>
<protein>
    <recommendedName>
        <fullName evidence="4">PiggyBac transposable element-derived protein domain-containing protein</fullName>
    </recommendedName>
</protein>
<accession>A0A8K0KNV2</accession>